<gene>
    <name evidence="1" type="ORF">E6C60_3661</name>
</gene>
<evidence type="ECO:0000313" key="2">
    <source>
        <dbReference type="Proteomes" id="UP000300879"/>
    </source>
</evidence>
<dbReference type="EMBL" id="CP040396">
    <property type="protein sequence ID" value="QCT04369.1"/>
    <property type="molecule type" value="Genomic_DNA"/>
</dbReference>
<dbReference type="Proteomes" id="UP000300879">
    <property type="component" value="Chromosome"/>
</dbReference>
<dbReference type="AlphaFoldDB" id="A0A4P8XUA0"/>
<dbReference type="KEGG" id="palo:E6C60_3661"/>
<protein>
    <submittedName>
        <fullName evidence="1">Uncharacterized protein</fullName>
    </submittedName>
</protein>
<evidence type="ECO:0000313" key="1">
    <source>
        <dbReference type="EMBL" id="QCT04369.1"/>
    </source>
</evidence>
<organism evidence="1 2">
    <name type="scientific">Paenibacillus algicola</name>
    <dbReference type="NCBI Taxonomy" id="2565926"/>
    <lineage>
        <taxon>Bacteria</taxon>
        <taxon>Bacillati</taxon>
        <taxon>Bacillota</taxon>
        <taxon>Bacilli</taxon>
        <taxon>Bacillales</taxon>
        <taxon>Paenibacillaceae</taxon>
        <taxon>Paenibacillus</taxon>
    </lineage>
</organism>
<sequence length="42" mass="4837">MKNKSGSSGYLYYKCWIISANFPKNKLISSKSIARNYEQDTT</sequence>
<name>A0A4P8XUA0_9BACL</name>
<proteinExistence type="predicted"/>
<keyword evidence="2" id="KW-1185">Reference proteome</keyword>
<accession>A0A4P8XUA0</accession>
<reference evidence="1 2" key="1">
    <citation type="submission" date="2019-05" db="EMBL/GenBank/DDBJ databases">
        <authorList>
            <person name="Chen C."/>
        </authorList>
    </citation>
    <scope>NUCLEOTIDE SEQUENCE [LARGE SCALE GENOMIC DNA]</scope>
    <source>
        <strain evidence="1 2">HB172198</strain>
    </source>
</reference>